<evidence type="ECO:0000313" key="2">
    <source>
        <dbReference type="Proteomes" id="UP000784880"/>
    </source>
</evidence>
<evidence type="ECO:0000313" key="1">
    <source>
        <dbReference type="EMBL" id="MBU9710455.1"/>
    </source>
</evidence>
<organism evidence="1 2">
    <name type="scientific">Evansella tamaricis</name>
    <dbReference type="NCBI Taxonomy" id="2069301"/>
    <lineage>
        <taxon>Bacteria</taxon>
        <taxon>Bacillati</taxon>
        <taxon>Bacillota</taxon>
        <taxon>Bacilli</taxon>
        <taxon>Bacillales</taxon>
        <taxon>Bacillaceae</taxon>
        <taxon>Evansella</taxon>
    </lineage>
</organism>
<protein>
    <submittedName>
        <fullName evidence="1">Uncharacterized protein</fullName>
    </submittedName>
</protein>
<dbReference type="Proteomes" id="UP000784880">
    <property type="component" value="Unassembled WGS sequence"/>
</dbReference>
<keyword evidence="2" id="KW-1185">Reference proteome</keyword>
<dbReference type="EMBL" id="JAHQCS010000030">
    <property type="protein sequence ID" value="MBU9710455.1"/>
    <property type="molecule type" value="Genomic_DNA"/>
</dbReference>
<proteinExistence type="predicted"/>
<dbReference type="RefSeq" id="WP_217064348.1">
    <property type="nucleotide sequence ID" value="NZ_JAHQCS010000030.1"/>
</dbReference>
<gene>
    <name evidence="1" type="ORF">KS419_01630</name>
</gene>
<reference evidence="1 2" key="1">
    <citation type="submission" date="2021-06" db="EMBL/GenBank/DDBJ databases">
        <title>Bacillus sp. RD4P76, an endophyte from a halophyte.</title>
        <authorList>
            <person name="Sun J.-Q."/>
        </authorList>
    </citation>
    <scope>NUCLEOTIDE SEQUENCE [LARGE SCALE GENOMIC DNA]</scope>
    <source>
        <strain evidence="1 2">CGMCC 1.15917</strain>
    </source>
</reference>
<accession>A0ABS6JA25</accession>
<sequence>MNHFLDKLGMFSKHLGEGVSKLFKQEAKRNIRIRELAAFILAHTDTKKKSEELLGLVFNEYRLSIGPISMKLETKGTNDEYILELVAMEQGEELFSYKSYEEKQSEKDKHQIPEYVYVYLAEV</sequence>
<name>A0ABS6JA25_9BACI</name>
<comment type="caution">
    <text evidence="1">The sequence shown here is derived from an EMBL/GenBank/DDBJ whole genome shotgun (WGS) entry which is preliminary data.</text>
</comment>